<accession>A0ABW4XPC9</accession>
<sequence>MIWIVIAVGVAVLVLLYLYSRSEILKRELSQSRRQVKAYVGHSAAQEKMTLTIIKELQLLALAQIKRQPEKEDTAWRILIIDKLLDVCEDCLKKKLRPSELFIVHEKRGLNTIALEEWPVHVARQSDEFQQQWRADTIESFIQCCRLLATNSAVKTSTNSTQTAQV</sequence>
<keyword evidence="2" id="KW-1185">Reference proteome</keyword>
<name>A0ABW4XPC9_9GAMM</name>
<gene>
    <name evidence="1" type="ORF">ACFSJ3_15570</name>
</gene>
<dbReference type="RefSeq" id="WP_345340580.1">
    <property type="nucleotide sequence ID" value="NZ_BAABLI010000015.1"/>
</dbReference>
<evidence type="ECO:0000313" key="1">
    <source>
        <dbReference type="EMBL" id="MFD2097417.1"/>
    </source>
</evidence>
<comment type="caution">
    <text evidence="1">The sequence shown here is derived from an EMBL/GenBank/DDBJ whole genome shotgun (WGS) entry which is preliminary data.</text>
</comment>
<evidence type="ECO:0008006" key="3">
    <source>
        <dbReference type="Google" id="ProtNLM"/>
    </source>
</evidence>
<dbReference type="EMBL" id="JBHUHT010000017">
    <property type="protein sequence ID" value="MFD2097417.1"/>
    <property type="molecule type" value="Genomic_DNA"/>
</dbReference>
<dbReference type="Proteomes" id="UP001597380">
    <property type="component" value="Unassembled WGS sequence"/>
</dbReference>
<evidence type="ECO:0000313" key="2">
    <source>
        <dbReference type="Proteomes" id="UP001597380"/>
    </source>
</evidence>
<protein>
    <recommendedName>
        <fullName evidence="3">DUF2489 domain-containing protein</fullName>
    </recommendedName>
</protein>
<proteinExistence type="predicted"/>
<organism evidence="1 2">
    <name type="scientific">Corallincola platygyrae</name>
    <dbReference type="NCBI Taxonomy" id="1193278"/>
    <lineage>
        <taxon>Bacteria</taxon>
        <taxon>Pseudomonadati</taxon>
        <taxon>Pseudomonadota</taxon>
        <taxon>Gammaproteobacteria</taxon>
        <taxon>Alteromonadales</taxon>
        <taxon>Psychromonadaceae</taxon>
        <taxon>Corallincola</taxon>
    </lineage>
</organism>
<reference evidence="2" key="1">
    <citation type="journal article" date="2019" name="Int. J. Syst. Evol. Microbiol.">
        <title>The Global Catalogue of Microorganisms (GCM) 10K type strain sequencing project: providing services to taxonomists for standard genome sequencing and annotation.</title>
        <authorList>
            <consortium name="The Broad Institute Genomics Platform"/>
            <consortium name="The Broad Institute Genome Sequencing Center for Infectious Disease"/>
            <person name="Wu L."/>
            <person name="Ma J."/>
        </authorList>
    </citation>
    <scope>NUCLEOTIDE SEQUENCE [LARGE SCALE GENOMIC DNA]</scope>
    <source>
        <strain evidence="2">CGMCC 1.10992</strain>
    </source>
</reference>